<protein>
    <submittedName>
        <fullName evidence="1">Uncharacterized protein</fullName>
    </submittedName>
</protein>
<gene>
    <name evidence="1" type="ORF">GJA_764</name>
</gene>
<sequence length="67" mass="7111">MAEGQPRAGCFQALGLAIAEATPATALKTSTNRHWLLETDVPTIDSTPSSEKTTFPIGNILHSIKTC</sequence>
<evidence type="ECO:0000313" key="1">
    <source>
        <dbReference type="EMBL" id="CDG81423.1"/>
    </source>
</evidence>
<dbReference type="AlphaFoldDB" id="W0V264"/>
<keyword evidence="2" id="KW-1185">Reference proteome</keyword>
<accession>W0V264</accession>
<dbReference type="HOGENOM" id="CLU_2806702_0_0_4"/>
<proteinExistence type="predicted"/>
<dbReference type="EMBL" id="HG322949">
    <property type="protein sequence ID" value="CDG81423.1"/>
    <property type="molecule type" value="Genomic_DNA"/>
</dbReference>
<reference evidence="1 2" key="1">
    <citation type="journal article" date="2015" name="Genome Announc.">
        <title>Genome Sequence of Mushroom Soft-Rot Pathogen Janthinobacterium agaricidamnosum.</title>
        <authorList>
            <person name="Graupner K."/>
            <person name="Lackner G."/>
            <person name="Hertweck C."/>
        </authorList>
    </citation>
    <scope>NUCLEOTIDE SEQUENCE [LARGE SCALE GENOMIC DNA]</scope>
    <source>
        <strain evidence="2">NBRC 102515 / DSM 9628</strain>
    </source>
</reference>
<name>W0V264_9BURK</name>
<dbReference type="Proteomes" id="UP000027604">
    <property type="component" value="Chromosome I"/>
</dbReference>
<organism evidence="1 2">
    <name type="scientific">Janthinobacterium agaricidamnosum NBRC 102515 = DSM 9628</name>
    <dbReference type="NCBI Taxonomy" id="1349767"/>
    <lineage>
        <taxon>Bacteria</taxon>
        <taxon>Pseudomonadati</taxon>
        <taxon>Pseudomonadota</taxon>
        <taxon>Betaproteobacteria</taxon>
        <taxon>Burkholderiales</taxon>
        <taxon>Oxalobacteraceae</taxon>
        <taxon>Janthinobacterium</taxon>
    </lineage>
</organism>
<dbReference type="KEGG" id="jag:GJA_764"/>
<evidence type="ECO:0000313" key="2">
    <source>
        <dbReference type="Proteomes" id="UP000027604"/>
    </source>
</evidence>
<dbReference type="STRING" id="1349767.GJA_764"/>